<sequence length="334" mass="41027">MSAQIYFEFRTLSWIYINWPIINFYVTRLKFRIYKAAVQKQKGLMHYLQMQLINSLIVYLFVLQQIDINDDYFLDYLNSLNDIQKIFIIKNIYYDKLFGDNKRTFHLLQKYLNTNKYTAKVRLKLFDIIYMKVLFLSLESEWLAYQHINNVYFYNMKSFKEFLHYFKINITMSLSGTYFIKYINLLNFVSNWHSNFLCSRLTTNLVLHTFIKEKLLSNINLNSLYLQEQINTDKYFFHMYFIQIIIYNLCLETHLLYQLKVFTDKIFFSTLLDFKILHNRFELLLLSKNHIVLFTWYEIFLQLINDSCSVRKKNCYNKYCKITTWYKFYGLFYL</sequence>
<keyword evidence="3" id="KW-0934">Plastid</keyword>
<accession>A0A1C9CAA4</accession>
<proteinExistence type="predicted"/>
<feature type="domain" description="Reverse transcriptase N-terminal" evidence="2">
    <location>
        <begin position="14"/>
        <end position="66"/>
    </location>
</feature>
<keyword evidence="1" id="KW-1133">Transmembrane helix</keyword>
<feature type="transmembrane region" description="Helical" evidence="1">
    <location>
        <begin position="12"/>
        <end position="31"/>
    </location>
</feature>
<evidence type="ECO:0000313" key="3">
    <source>
        <dbReference type="EMBL" id="AOM65306.1"/>
    </source>
</evidence>
<dbReference type="EMBL" id="KX284714">
    <property type="protein sequence ID" value="AOM65306.1"/>
    <property type="molecule type" value="Genomic_DNA"/>
</dbReference>
<organism evidence="3">
    <name type="scientific">Thorea hispida</name>
    <dbReference type="NCBI Taxonomy" id="202687"/>
    <lineage>
        <taxon>Eukaryota</taxon>
        <taxon>Rhodophyta</taxon>
        <taxon>Florideophyceae</taxon>
        <taxon>Nemaliophycidae</taxon>
        <taxon>Thoreales</taxon>
        <taxon>Thoreaceae</taxon>
        <taxon>Thorea</taxon>
    </lineage>
</organism>
<geneLocation type="plastid" evidence="3"/>
<evidence type="ECO:0000259" key="2">
    <source>
        <dbReference type="Pfam" id="PF13655"/>
    </source>
</evidence>
<gene>
    <name evidence="3" type="primary">orf334</name>
    <name evidence="3" type="ORF">Thor_014</name>
</gene>
<reference evidence="3" key="1">
    <citation type="journal article" date="2018" name="PLoS ONE">
        <title>Plastid genome analysis of three Nemaliophycidae red algal species suggests environmental adaptation for iron limited habitats.</title>
        <authorList>
            <person name="Cho C.H."/>
            <person name="Choi J.W."/>
            <person name="Lam D.W."/>
            <person name="Kim K.M."/>
            <person name="Yoon H.S."/>
        </authorList>
    </citation>
    <scope>NUCLEOTIDE SEQUENCE</scope>
</reference>
<keyword evidence="1" id="KW-0472">Membrane</keyword>
<dbReference type="AlphaFoldDB" id="A0A1C9CAA4"/>
<keyword evidence="1" id="KW-0812">Transmembrane</keyword>
<dbReference type="GeneID" id="29072711"/>
<protein>
    <recommendedName>
        <fullName evidence="2">Reverse transcriptase N-terminal domain-containing protein</fullName>
    </recommendedName>
</protein>
<evidence type="ECO:0000256" key="1">
    <source>
        <dbReference type="SAM" id="Phobius"/>
    </source>
</evidence>
<dbReference type="RefSeq" id="YP_009296371.1">
    <property type="nucleotide sequence ID" value="NC_031171.1"/>
</dbReference>
<name>A0A1C9CAA4_9FLOR</name>
<feature type="transmembrane region" description="Helical" evidence="1">
    <location>
        <begin position="43"/>
        <end position="62"/>
    </location>
</feature>
<dbReference type="Pfam" id="PF13655">
    <property type="entry name" value="RVT_N"/>
    <property type="match status" value="1"/>
</dbReference>
<dbReference type="InterPro" id="IPR025960">
    <property type="entry name" value="RVT_N"/>
</dbReference>